<dbReference type="SUPFAM" id="SSF50129">
    <property type="entry name" value="GroES-like"/>
    <property type="match status" value="1"/>
</dbReference>
<dbReference type="InterPro" id="IPR013149">
    <property type="entry name" value="ADH-like_C"/>
</dbReference>
<dbReference type="Pfam" id="PF00107">
    <property type="entry name" value="ADH_zinc_N"/>
    <property type="match status" value="1"/>
</dbReference>
<dbReference type="SUPFAM" id="SSF51735">
    <property type="entry name" value="NAD(P)-binding Rossmann-fold domains"/>
    <property type="match status" value="1"/>
</dbReference>
<dbReference type="KEGG" id="chn:A605_13805"/>
<keyword evidence="3" id="KW-1185">Reference proteome</keyword>
<dbReference type="HOGENOM" id="CLU_026673_26_3_11"/>
<dbReference type="PANTHER" id="PTHR43677:SF1">
    <property type="entry name" value="ACRYLYL-COA REDUCTASE ACUI-RELATED"/>
    <property type="match status" value="1"/>
</dbReference>
<dbReference type="AlphaFoldDB" id="M1NW92"/>
<evidence type="ECO:0000313" key="3">
    <source>
        <dbReference type="Proteomes" id="UP000011723"/>
    </source>
</evidence>
<dbReference type="InterPro" id="IPR013154">
    <property type="entry name" value="ADH-like_N"/>
</dbReference>
<dbReference type="InterPro" id="IPR011032">
    <property type="entry name" value="GroES-like_sf"/>
</dbReference>
<name>M1NW92_9CORY</name>
<feature type="domain" description="Enoyl reductase (ER)" evidence="1">
    <location>
        <begin position="12"/>
        <end position="325"/>
    </location>
</feature>
<dbReference type="Pfam" id="PF08240">
    <property type="entry name" value="ADH_N"/>
    <property type="match status" value="1"/>
</dbReference>
<dbReference type="eggNOG" id="COG0604">
    <property type="taxonomic scope" value="Bacteria"/>
</dbReference>
<gene>
    <name evidence="2" type="ORF">A605_13805</name>
</gene>
<evidence type="ECO:0000313" key="2">
    <source>
        <dbReference type="EMBL" id="AGF73757.1"/>
    </source>
</evidence>
<accession>M1NW92</accession>
<proteinExistence type="predicted"/>
<dbReference type="Proteomes" id="UP000011723">
    <property type="component" value="Chromosome"/>
</dbReference>
<dbReference type="OrthoDB" id="9782155at2"/>
<dbReference type="EMBL" id="CP003697">
    <property type="protein sequence ID" value="AGF73757.1"/>
    <property type="molecule type" value="Genomic_DNA"/>
</dbReference>
<dbReference type="PANTHER" id="PTHR43677">
    <property type="entry name" value="SHORT-CHAIN DEHYDROGENASE/REDUCTASE"/>
    <property type="match status" value="1"/>
</dbReference>
<dbReference type="InterPro" id="IPR014188">
    <property type="entry name" value="Acrylyl-CoA_reductase_AcuI"/>
</dbReference>
<reference evidence="2 3" key="1">
    <citation type="journal article" date="2012" name="Stand. Genomic Sci.">
        <title>Genome sequence of the halotolerant bacterium Corynebacterium halotolerans type strain YIM 70093(T) (= DSM 44683(T)).</title>
        <authorList>
            <person name="Ruckert C."/>
            <person name="Albersmeier A."/>
            <person name="Al-Dilaimi A."/>
            <person name="Niehaus K."/>
            <person name="Szczepanowski R."/>
            <person name="Kalinowski J."/>
        </authorList>
    </citation>
    <scope>NUCLEOTIDE SEQUENCE [LARGE SCALE GENOMIC DNA]</scope>
    <source>
        <strain evidence="2">YIM 70093</strain>
    </source>
</reference>
<dbReference type="InterPro" id="IPR036291">
    <property type="entry name" value="NAD(P)-bd_dom_sf"/>
</dbReference>
<protein>
    <submittedName>
        <fullName evidence="2">Putative zinc-binding dehydrogenase</fullName>
    </submittedName>
</protein>
<dbReference type="RefSeq" id="WP_015402171.1">
    <property type="nucleotide sequence ID" value="NC_020302.1"/>
</dbReference>
<dbReference type="CDD" id="cd08288">
    <property type="entry name" value="MDR_yhdh"/>
    <property type="match status" value="1"/>
</dbReference>
<dbReference type="Gene3D" id="3.40.50.720">
    <property type="entry name" value="NAD(P)-binding Rossmann-like Domain"/>
    <property type="match status" value="1"/>
</dbReference>
<dbReference type="PATRIC" id="fig|1121362.3.peg.2807"/>
<sequence>MNRSLIVNKSDDTDDSVNTTLTDELHLGEGDLLIDVTYSSLNYKDAMALRGDKGVARTLPLVPGIDAVGTVVESDSERFNTGDEVVINGAGLGEFRHGGYATQQRIPSESTVALPAAFSARQAAAIGTAGFTAALSVDALREQGVEPGDGDILVTGATGGVGSVAIHLLKRLGYTAAASTGRVEEHGDYLRELGAAEVIDRAELSEQGKPLQKSRWAGVVDAVGSHTLVNALAQTRWGGTVTACGLAQGPDLQGTVLPFILRGVKLVGINSVDAPLELRERAWATLAEHLDTDVLEAMTSTVTLADVAAAGADLMAGRSHGRTVVDVRG</sequence>
<dbReference type="SMART" id="SM00829">
    <property type="entry name" value="PKS_ER"/>
    <property type="match status" value="1"/>
</dbReference>
<dbReference type="GO" id="GO:0043957">
    <property type="term" value="F:acryloyl-CoA reductase (NADPH) activity"/>
    <property type="evidence" value="ECO:0007669"/>
    <property type="project" value="TreeGrafter"/>
</dbReference>
<dbReference type="Gene3D" id="3.90.180.10">
    <property type="entry name" value="Medium-chain alcohol dehydrogenases, catalytic domain"/>
    <property type="match status" value="1"/>
</dbReference>
<organism evidence="2 3">
    <name type="scientific">Corynebacterium halotolerans YIM 70093 = DSM 44683</name>
    <dbReference type="NCBI Taxonomy" id="1121362"/>
    <lineage>
        <taxon>Bacteria</taxon>
        <taxon>Bacillati</taxon>
        <taxon>Actinomycetota</taxon>
        <taxon>Actinomycetes</taxon>
        <taxon>Mycobacteriales</taxon>
        <taxon>Corynebacteriaceae</taxon>
        <taxon>Corynebacterium</taxon>
    </lineage>
</organism>
<evidence type="ECO:0000259" key="1">
    <source>
        <dbReference type="SMART" id="SM00829"/>
    </source>
</evidence>
<dbReference type="InterPro" id="IPR051397">
    <property type="entry name" value="Zn-ADH-like_protein"/>
</dbReference>
<dbReference type="InterPro" id="IPR020843">
    <property type="entry name" value="ER"/>
</dbReference>
<dbReference type="NCBIfam" id="TIGR02823">
    <property type="entry name" value="oxido_YhdH"/>
    <property type="match status" value="1"/>
</dbReference>
<dbReference type="STRING" id="1121362.A605_13805"/>